<dbReference type="SUPFAM" id="SSF51735">
    <property type="entry name" value="NAD(P)-binding Rossmann-fold domains"/>
    <property type="match status" value="1"/>
</dbReference>
<dbReference type="InterPro" id="IPR029753">
    <property type="entry name" value="D-isomer_DH_CS"/>
</dbReference>
<dbReference type="Pfam" id="PF00389">
    <property type="entry name" value="2-Hacid_dh"/>
    <property type="match status" value="1"/>
</dbReference>
<protein>
    <submittedName>
        <fullName evidence="7">NAD(P)-dependent oxidoreductase</fullName>
    </submittedName>
</protein>
<evidence type="ECO:0000256" key="3">
    <source>
        <dbReference type="ARBA" id="ARBA00023027"/>
    </source>
</evidence>
<dbReference type="PANTHER" id="PTHR43333:SF1">
    <property type="entry name" value="D-ISOMER SPECIFIC 2-HYDROXYACID DEHYDROGENASE NAD-BINDING DOMAIN-CONTAINING PROTEIN"/>
    <property type="match status" value="1"/>
</dbReference>
<dbReference type="PROSITE" id="PS00671">
    <property type="entry name" value="D_2_HYDROXYACID_DH_3"/>
    <property type="match status" value="1"/>
</dbReference>
<feature type="domain" description="D-isomer specific 2-hydroxyacid dehydrogenase NAD-binding" evidence="6">
    <location>
        <begin position="103"/>
        <end position="276"/>
    </location>
</feature>
<gene>
    <name evidence="7" type="ORF">ACJDT4_10825</name>
</gene>
<dbReference type="InterPro" id="IPR036291">
    <property type="entry name" value="NAD(P)-bd_dom_sf"/>
</dbReference>
<accession>A0ABW8TEP3</accession>
<name>A0ABW8TEP3_9CLOT</name>
<keyword evidence="3" id="KW-0520">NAD</keyword>
<keyword evidence="2 4" id="KW-0560">Oxidoreductase</keyword>
<dbReference type="Proteomes" id="UP001623592">
    <property type="component" value="Unassembled WGS sequence"/>
</dbReference>
<dbReference type="InterPro" id="IPR006140">
    <property type="entry name" value="D-isomer_DH_NAD-bd"/>
</dbReference>
<keyword evidence="8" id="KW-1185">Reference proteome</keyword>
<evidence type="ECO:0000313" key="8">
    <source>
        <dbReference type="Proteomes" id="UP001623592"/>
    </source>
</evidence>
<feature type="domain" description="D-isomer specific 2-hydroxyacid dehydrogenase catalytic" evidence="5">
    <location>
        <begin position="11"/>
        <end position="307"/>
    </location>
</feature>
<dbReference type="Pfam" id="PF02826">
    <property type="entry name" value="2-Hacid_dh_C"/>
    <property type="match status" value="1"/>
</dbReference>
<dbReference type="Gene3D" id="3.40.50.720">
    <property type="entry name" value="NAD(P)-binding Rossmann-like Domain"/>
    <property type="match status" value="2"/>
</dbReference>
<evidence type="ECO:0000256" key="1">
    <source>
        <dbReference type="ARBA" id="ARBA00005854"/>
    </source>
</evidence>
<evidence type="ECO:0000256" key="2">
    <source>
        <dbReference type="ARBA" id="ARBA00023002"/>
    </source>
</evidence>
<dbReference type="EMBL" id="JBJIAA010000008">
    <property type="protein sequence ID" value="MFL0250915.1"/>
    <property type="molecule type" value="Genomic_DNA"/>
</dbReference>
<proteinExistence type="inferred from homology"/>
<comment type="similarity">
    <text evidence="1 4">Belongs to the D-isomer specific 2-hydroxyacid dehydrogenase family.</text>
</comment>
<dbReference type="InterPro" id="IPR006139">
    <property type="entry name" value="D-isomer_2_OHA_DH_cat_dom"/>
</dbReference>
<dbReference type="RefSeq" id="WP_406787576.1">
    <property type="nucleotide sequence ID" value="NZ_JBJIAA010000008.1"/>
</dbReference>
<comment type="caution">
    <text evidence="7">The sequence shown here is derived from an EMBL/GenBank/DDBJ whole genome shotgun (WGS) entry which is preliminary data.</text>
</comment>
<dbReference type="PANTHER" id="PTHR43333">
    <property type="entry name" value="2-HACID_DH_C DOMAIN-CONTAINING PROTEIN"/>
    <property type="match status" value="1"/>
</dbReference>
<evidence type="ECO:0000313" key="7">
    <source>
        <dbReference type="EMBL" id="MFL0250915.1"/>
    </source>
</evidence>
<reference evidence="7 8" key="1">
    <citation type="submission" date="2024-11" db="EMBL/GenBank/DDBJ databases">
        <authorList>
            <person name="Heng Y.C."/>
            <person name="Lim A.C.H."/>
            <person name="Lee J.K.Y."/>
            <person name="Kittelmann S."/>
        </authorList>
    </citation>
    <scope>NUCLEOTIDE SEQUENCE [LARGE SCALE GENOMIC DNA]</scope>
    <source>
        <strain evidence="7 8">WILCCON 0114</strain>
    </source>
</reference>
<dbReference type="SUPFAM" id="SSF52283">
    <property type="entry name" value="Formate/glycerate dehydrogenase catalytic domain-like"/>
    <property type="match status" value="1"/>
</dbReference>
<evidence type="ECO:0000256" key="4">
    <source>
        <dbReference type="RuleBase" id="RU003719"/>
    </source>
</evidence>
<organism evidence="7 8">
    <name type="scientific">Clostridium neuense</name>
    <dbReference type="NCBI Taxonomy" id="1728934"/>
    <lineage>
        <taxon>Bacteria</taxon>
        <taxon>Bacillati</taxon>
        <taxon>Bacillota</taxon>
        <taxon>Clostridia</taxon>
        <taxon>Eubacteriales</taxon>
        <taxon>Clostridiaceae</taxon>
        <taxon>Clostridium</taxon>
    </lineage>
</organism>
<evidence type="ECO:0000259" key="5">
    <source>
        <dbReference type="Pfam" id="PF00389"/>
    </source>
</evidence>
<evidence type="ECO:0000259" key="6">
    <source>
        <dbReference type="Pfam" id="PF02826"/>
    </source>
</evidence>
<sequence length="313" mass="35535">MKVLCTFDFGKEKMDRIKKLGGEIVLIKEKDICQVDNCNDFDVIICNNSFRHFDISKFVNLKWIQLVSSGADAVPMQALKHSDVILTNCRGAYSIPIAEWVIAKVLEIYKSSKKFYDLQNNKKWEKYKCIYELNNKKACILGTGSIGVEIARRLKAFGVEVMGINSTGMEIQSFSKCFTMEDKDDILSISNIVINTLPLTAKTMNLINDNFLAQMKAKSVLVNVSRGKILDEKALIKYLKSGHLLGAALDVFESEPLPSTSPLWLLDNLIITPHISYRSDVGNQRVFKIVFENLIRYKNHKKLINIVDHNKGY</sequence>